<dbReference type="EMBL" id="JBDFQZ010000001">
    <property type="protein sequence ID" value="KAK9756509.1"/>
    <property type="molecule type" value="Genomic_DNA"/>
</dbReference>
<evidence type="ECO:0008006" key="6">
    <source>
        <dbReference type="Google" id="ProtNLM"/>
    </source>
</evidence>
<dbReference type="PANTHER" id="PTHR47939:SF5">
    <property type="entry name" value="PENTACOTRIPEPTIDE-REPEAT REGION OF PRORP DOMAIN-CONTAINING PROTEIN"/>
    <property type="match status" value="1"/>
</dbReference>
<dbReference type="InterPro" id="IPR011990">
    <property type="entry name" value="TPR-like_helical_dom_sf"/>
</dbReference>
<dbReference type="InterPro" id="IPR050667">
    <property type="entry name" value="PPR-containing_protein"/>
</dbReference>
<sequence>MWKFRRGYKLVNFSYLMYLRSTHVENLMTDGKMSMFGEDIRYPCYYAHQTRLFSNNSTAVFKPTGVSCENDDNECDDDDDNDSGCGFSGEDDDIVSGSSDLKDEELNHELGTLLEILRGCGIESEEKTVCDKPGVVCGVEVAKKLKQCGIIPTSEIVIEVLTRTRNDWEVAFMFFLWAGKQPGYTHSLRAYHSMISILAKRRKFDTAWNLIDEMRNNGIVNHNTLLIMIRRYSATHDVANAINTFHGFKRFGLSIGMEEFHKLLSALTRYKNVQEAEHLLFSNRNIFQFNTKSFNIILNGWCNIVGSPREGNRFWRLMVDQGIKLDVISYSSIISSYSKFNKVKAVIKLFEKMKETGLEPDRKVYNAVMYALAKGGRSKEALNHLHTMEIKGIAPDSVTFNSLIKPLCRARNRDEAQKVYNEMLRRELRPTVRTFHAFLRIQRTEEDVFMLLDKMKELGCNPNKDTYLLMIKKLLRWKKLDTVFILWDQMKGNGWNDDQSSYIALIHGLFLNGKLEEAHKIYSEMKEKSLLPDAKTDELIQMWLSNKHMAESEMLNSVPSFLDSNNISGMSNNRPSKRNKWKNPHEHLDFRKVVKERGFSLWD</sequence>
<evidence type="ECO:0000256" key="3">
    <source>
        <dbReference type="PROSITE-ProRule" id="PRU00708"/>
    </source>
</evidence>
<feature type="repeat" description="PPR" evidence="3">
    <location>
        <begin position="326"/>
        <end position="360"/>
    </location>
</feature>
<evidence type="ECO:0000313" key="5">
    <source>
        <dbReference type="Proteomes" id="UP001443914"/>
    </source>
</evidence>
<dbReference type="Pfam" id="PF01535">
    <property type="entry name" value="PPR"/>
    <property type="match status" value="2"/>
</dbReference>
<comment type="similarity">
    <text evidence="1">Belongs to the PPR family. P subfamily.</text>
</comment>
<dbReference type="Pfam" id="PF13812">
    <property type="entry name" value="PPR_3"/>
    <property type="match status" value="1"/>
</dbReference>
<feature type="repeat" description="PPR" evidence="3">
    <location>
        <begin position="290"/>
        <end position="325"/>
    </location>
</feature>
<feature type="repeat" description="PPR" evidence="3">
    <location>
        <begin position="396"/>
        <end position="430"/>
    </location>
</feature>
<evidence type="ECO:0000256" key="2">
    <source>
        <dbReference type="ARBA" id="ARBA00022737"/>
    </source>
</evidence>
<keyword evidence="2" id="KW-0677">Repeat</keyword>
<dbReference type="NCBIfam" id="TIGR00756">
    <property type="entry name" value="PPR"/>
    <property type="match status" value="5"/>
</dbReference>
<accession>A0AAW1NFW7</accession>
<dbReference type="PROSITE" id="PS51375">
    <property type="entry name" value="PPR"/>
    <property type="match status" value="6"/>
</dbReference>
<feature type="repeat" description="PPR" evidence="3">
    <location>
        <begin position="361"/>
        <end position="395"/>
    </location>
</feature>
<dbReference type="Gene3D" id="1.25.40.10">
    <property type="entry name" value="Tetratricopeptide repeat domain"/>
    <property type="match status" value="3"/>
</dbReference>
<feature type="repeat" description="PPR" evidence="3">
    <location>
        <begin position="187"/>
        <end position="221"/>
    </location>
</feature>
<protein>
    <recommendedName>
        <fullName evidence="6">Pentatricopeptide repeat-containing protein</fullName>
    </recommendedName>
</protein>
<reference evidence="4" key="1">
    <citation type="submission" date="2024-03" db="EMBL/GenBank/DDBJ databases">
        <title>WGS assembly of Saponaria officinalis var. Norfolk2.</title>
        <authorList>
            <person name="Jenkins J."/>
            <person name="Shu S."/>
            <person name="Grimwood J."/>
            <person name="Barry K."/>
            <person name="Goodstein D."/>
            <person name="Schmutz J."/>
            <person name="Leebens-Mack J."/>
            <person name="Osbourn A."/>
        </authorList>
    </citation>
    <scope>NUCLEOTIDE SEQUENCE [LARGE SCALE GENOMIC DNA]</scope>
    <source>
        <strain evidence="4">JIC</strain>
    </source>
</reference>
<evidence type="ECO:0000256" key="1">
    <source>
        <dbReference type="ARBA" id="ARBA00007626"/>
    </source>
</evidence>
<feature type="repeat" description="PPR" evidence="3">
    <location>
        <begin position="498"/>
        <end position="532"/>
    </location>
</feature>
<dbReference type="PANTHER" id="PTHR47939">
    <property type="entry name" value="MEMBRANE-ASSOCIATED SALT-INDUCIBLE PROTEIN-LIKE"/>
    <property type="match status" value="1"/>
</dbReference>
<dbReference type="InterPro" id="IPR002885">
    <property type="entry name" value="PPR_rpt"/>
</dbReference>
<proteinExistence type="inferred from homology"/>
<dbReference type="AlphaFoldDB" id="A0AAW1NFW7"/>
<dbReference type="Proteomes" id="UP001443914">
    <property type="component" value="Unassembled WGS sequence"/>
</dbReference>
<evidence type="ECO:0000313" key="4">
    <source>
        <dbReference type="EMBL" id="KAK9756509.1"/>
    </source>
</evidence>
<keyword evidence="5" id="KW-1185">Reference proteome</keyword>
<comment type="caution">
    <text evidence="4">The sequence shown here is derived from an EMBL/GenBank/DDBJ whole genome shotgun (WGS) entry which is preliminary data.</text>
</comment>
<name>A0AAW1NFW7_SAPOF</name>
<organism evidence="4 5">
    <name type="scientific">Saponaria officinalis</name>
    <name type="common">Common soapwort</name>
    <name type="synonym">Lychnis saponaria</name>
    <dbReference type="NCBI Taxonomy" id="3572"/>
    <lineage>
        <taxon>Eukaryota</taxon>
        <taxon>Viridiplantae</taxon>
        <taxon>Streptophyta</taxon>
        <taxon>Embryophyta</taxon>
        <taxon>Tracheophyta</taxon>
        <taxon>Spermatophyta</taxon>
        <taxon>Magnoliopsida</taxon>
        <taxon>eudicotyledons</taxon>
        <taxon>Gunneridae</taxon>
        <taxon>Pentapetalae</taxon>
        <taxon>Caryophyllales</taxon>
        <taxon>Caryophyllaceae</taxon>
        <taxon>Caryophylleae</taxon>
        <taxon>Saponaria</taxon>
    </lineage>
</organism>
<dbReference type="Pfam" id="PF13041">
    <property type="entry name" value="PPR_2"/>
    <property type="match status" value="2"/>
</dbReference>
<gene>
    <name evidence="4" type="ORF">RND81_01G102900</name>
</gene>